<dbReference type="OrthoDB" id="3197607at2759"/>
<sequence length="133" mass="15293">MINSGVNDPERSYAGIMGLKNPLSWWMLVVCAPGNTEWYLPGMPPTMTMSNVWTLHPLADTLELKIFCPSQFAWEGPQRLYVGQYLPIDTIAKDFINSDPKPRSEDMLCAYRKVDIRNLHGFRKARMIFRPTN</sequence>
<proteinExistence type="predicted"/>
<accession>A0A0C3MDD7</accession>
<dbReference type="HOGENOM" id="CLU_1908230_0_0_1"/>
<protein>
    <submittedName>
        <fullName evidence="1">Uncharacterized protein</fullName>
    </submittedName>
</protein>
<dbReference type="AlphaFoldDB" id="A0A0C3MDD7"/>
<reference evidence="1 2" key="1">
    <citation type="submission" date="2014-04" db="EMBL/GenBank/DDBJ databases">
        <authorList>
            <consortium name="DOE Joint Genome Institute"/>
            <person name="Kuo A."/>
            <person name="Girlanda M."/>
            <person name="Perotto S."/>
            <person name="Kohler A."/>
            <person name="Nagy L.G."/>
            <person name="Floudas D."/>
            <person name="Copeland A."/>
            <person name="Barry K.W."/>
            <person name="Cichocki N."/>
            <person name="Veneault-Fourrey C."/>
            <person name="LaButti K."/>
            <person name="Lindquist E.A."/>
            <person name="Lipzen A."/>
            <person name="Lundell T."/>
            <person name="Morin E."/>
            <person name="Murat C."/>
            <person name="Sun H."/>
            <person name="Tunlid A."/>
            <person name="Henrissat B."/>
            <person name="Grigoriev I.V."/>
            <person name="Hibbett D.S."/>
            <person name="Martin F."/>
            <person name="Nordberg H.P."/>
            <person name="Cantor M.N."/>
            <person name="Hua S.X."/>
        </authorList>
    </citation>
    <scope>NUCLEOTIDE SEQUENCE [LARGE SCALE GENOMIC DNA]</scope>
    <source>
        <strain evidence="1 2">MUT 4182</strain>
    </source>
</reference>
<dbReference type="Proteomes" id="UP000054248">
    <property type="component" value="Unassembled WGS sequence"/>
</dbReference>
<organism evidence="1 2">
    <name type="scientific">Tulasnella calospora MUT 4182</name>
    <dbReference type="NCBI Taxonomy" id="1051891"/>
    <lineage>
        <taxon>Eukaryota</taxon>
        <taxon>Fungi</taxon>
        <taxon>Dikarya</taxon>
        <taxon>Basidiomycota</taxon>
        <taxon>Agaricomycotina</taxon>
        <taxon>Agaricomycetes</taxon>
        <taxon>Cantharellales</taxon>
        <taxon>Tulasnellaceae</taxon>
        <taxon>Tulasnella</taxon>
    </lineage>
</organism>
<reference evidence="2" key="2">
    <citation type="submission" date="2015-01" db="EMBL/GenBank/DDBJ databases">
        <title>Evolutionary Origins and Diversification of the Mycorrhizal Mutualists.</title>
        <authorList>
            <consortium name="DOE Joint Genome Institute"/>
            <consortium name="Mycorrhizal Genomics Consortium"/>
            <person name="Kohler A."/>
            <person name="Kuo A."/>
            <person name="Nagy L.G."/>
            <person name="Floudas D."/>
            <person name="Copeland A."/>
            <person name="Barry K.W."/>
            <person name="Cichocki N."/>
            <person name="Veneault-Fourrey C."/>
            <person name="LaButti K."/>
            <person name="Lindquist E.A."/>
            <person name="Lipzen A."/>
            <person name="Lundell T."/>
            <person name="Morin E."/>
            <person name="Murat C."/>
            <person name="Riley R."/>
            <person name="Ohm R."/>
            <person name="Sun H."/>
            <person name="Tunlid A."/>
            <person name="Henrissat B."/>
            <person name="Grigoriev I.V."/>
            <person name="Hibbett D.S."/>
            <person name="Martin F."/>
        </authorList>
    </citation>
    <scope>NUCLEOTIDE SEQUENCE [LARGE SCALE GENOMIC DNA]</scope>
    <source>
        <strain evidence="2">MUT 4182</strain>
    </source>
</reference>
<evidence type="ECO:0000313" key="2">
    <source>
        <dbReference type="Proteomes" id="UP000054248"/>
    </source>
</evidence>
<dbReference type="EMBL" id="KN822960">
    <property type="protein sequence ID" value="KIO31782.1"/>
    <property type="molecule type" value="Genomic_DNA"/>
</dbReference>
<name>A0A0C3MDD7_9AGAM</name>
<evidence type="ECO:0000313" key="1">
    <source>
        <dbReference type="EMBL" id="KIO31782.1"/>
    </source>
</evidence>
<gene>
    <name evidence="1" type="ORF">M407DRAFT_124531</name>
</gene>
<keyword evidence="2" id="KW-1185">Reference proteome</keyword>